<accession>A0A0E9RIJ2</accession>
<protein>
    <submittedName>
        <fullName evidence="2">Uncharacterized protein</fullName>
    </submittedName>
</protein>
<organism evidence="2">
    <name type="scientific">Anguilla anguilla</name>
    <name type="common">European freshwater eel</name>
    <name type="synonym">Muraena anguilla</name>
    <dbReference type="NCBI Taxonomy" id="7936"/>
    <lineage>
        <taxon>Eukaryota</taxon>
        <taxon>Metazoa</taxon>
        <taxon>Chordata</taxon>
        <taxon>Craniata</taxon>
        <taxon>Vertebrata</taxon>
        <taxon>Euteleostomi</taxon>
        <taxon>Actinopterygii</taxon>
        <taxon>Neopterygii</taxon>
        <taxon>Teleostei</taxon>
        <taxon>Anguilliformes</taxon>
        <taxon>Anguillidae</taxon>
        <taxon>Anguilla</taxon>
    </lineage>
</organism>
<keyword evidence="1" id="KW-1133">Transmembrane helix</keyword>
<sequence>MNLGVSSLFNSLNTIYLLVILFYLSWPLFCNNTWRI</sequence>
<dbReference type="EMBL" id="GBXM01079668">
    <property type="protein sequence ID" value="JAH28909.1"/>
    <property type="molecule type" value="Transcribed_RNA"/>
</dbReference>
<feature type="transmembrane region" description="Helical" evidence="1">
    <location>
        <begin position="12"/>
        <end position="30"/>
    </location>
</feature>
<evidence type="ECO:0000256" key="1">
    <source>
        <dbReference type="SAM" id="Phobius"/>
    </source>
</evidence>
<keyword evidence="1" id="KW-0812">Transmembrane</keyword>
<proteinExistence type="predicted"/>
<dbReference type="AlphaFoldDB" id="A0A0E9RIJ2"/>
<keyword evidence="1" id="KW-0472">Membrane</keyword>
<evidence type="ECO:0000313" key="2">
    <source>
        <dbReference type="EMBL" id="JAH28909.1"/>
    </source>
</evidence>
<reference evidence="2" key="2">
    <citation type="journal article" date="2015" name="Fish Shellfish Immunol.">
        <title>Early steps in the European eel (Anguilla anguilla)-Vibrio vulnificus interaction in the gills: Role of the RtxA13 toxin.</title>
        <authorList>
            <person name="Callol A."/>
            <person name="Pajuelo D."/>
            <person name="Ebbesson L."/>
            <person name="Teles M."/>
            <person name="MacKenzie S."/>
            <person name="Amaro C."/>
        </authorList>
    </citation>
    <scope>NUCLEOTIDE SEQUENCE</scope>
</reference>
<reference evidence="2" key="1">
    <citation type="submission" date="2014-11" db="EMBL/GenBank/DDBJ databases">
        <authorList>
            <person name="Amaro Gonzalez C."/>
        </authorList>
    </citation>
    <scope>NUCLEOTIDE SEQUENCE</scope>
</reference>
<name>A0A0E9RIJ2_ANGAN</name>